<dbReference type="OrthoDB" id="9801841at2"/>
<dbReference type="PANTHER" id="PTHR47992">
    <property type="entry name" value="PROTEIN PHOSPHATASE"/>
    <property type="match status" value="1"/>
</dbReference>
<dbReference type="Gene3D" id="3.60.40.10">
    <property type="entry name" value="PPM-type phosphatase domain"/>
    <property type="match status" value="1"/>
</dbReference>
<evidence type="ECO:0000259" key="1">
    <source>
        <dbReference type="PROSITE" id="PS51746"/>
    </source>
</evidence>
<organism evidence="2 3">
    <name type="scientific">Tabrizicola piscis</name>
    <dbReference type="NCBI Taxonomy" id="2494374"/>
    <lineage>
        <taxon>Bacteria</taxon>
        <taxon>Pseudomonadati</taxon>
        <taxon>Pseudomonadota</taxon>
        <taxon>Alphaproteobacteria</taxon>
        <taxon>Rhodobacterales</taxon>
        <taxon>Paracoccaceae</taxon>
        <taxon>Tabrizicola</taxon>
    </lineage>
</organism>
<dbReference type="PROSITE" id="PS51746">
    <property type="entry name" value="PPM_2"/>
    <property type="match status" value="1"/>
</dbReference>
<keyword evidence="3" id="KW-1185">Reference proteome</keyword>
<reference evidence="2 3" key="1">
    <citation type="submission" date="2018-12" db="EMBL/GenBank/DDBJ databases">
        <title>Complete genome sequencing of Tabrizicola sp. K13M18.</title>
        <authorList>
            <person name="Bae J.-W."/>
        </authorList>
    </citation>
    <scope>NUCLEOTIDE SEQUENCE [LARGE SCALE GENOMIC DNA]</scope>
    <source>
        <strain evidence="2 3">K13M18</strain>
    </source>
</reference>
<evidence type="ECO:0000313" key="3">
    <source>
        <dbReference type="Proteomes" id="UP000282002"/>
    </source>
</evidence>
<dbReference type="Proteomes" id="UP000282002">
    <property type="component" value="Chromosome"/>
</dbReference>
<protein>
    <submittedName>
        <fullName evidence="2">Serine/threonine-protein phosphatase</fullName>
    </submittedName>
</protein>
<sequence>MNQPTTIVPKLGQTAFPRPTGHALTHRGAVRTANEDAILADPAGILWAVADGMGGHEGGAIAADLVVDTLATIDDDAPPAEALEDAIERANDRIRTAAGSLGARTMGATVVALFISQGIAHVAWAGDSRAYLLRGERLRMLTHDHTVVQAMVDRGELGLTEAEGHPEAHIITRAVGAAAEIEVDHAAAPLLAGDRLLLCSDGLPRCVYAQDIEAILMQPEPAETTCQALLRRALSEGAPDNVSVIVVDLVAG</sequence>
<dbReference type="AlphaFoldDB" id="A0A3S8U7H2"/>
<dbReference type="Pfam" id="PF13672">
    <property type="entry name" value="PP2C_2"/>
    <property type="match status" value="1"/>
</dbReference>
<evidence type="ECO:0000313" key="2">
    <source>
        <dbReference type="EMBL" id="AZL59606.1"/>
    </source>
</evidence>
<dbReference type="CDD" id="cd00143">
    <property type="entry name" value="PP2Cc"/>
    <property type="match status" value="1"/>
</dbReference>
<dbReference type="SMART" id="SM00331">
    <property type="entry name" value="PP2C_SIG"/>
    <property type="match status" value="1"/>
</dbReference>
<proteinExistence type="predicted"/>
<dbReference type="InterPro" id="IPR001932">
    <property type="entry name" value="PPM-type_phosphatase-like_dom"/>
</dbReference>
<gene>
    <name evidence="2" type="ORF">EI545_12630</name>
</gene>
<dbReference type="GO" id="GO:0004722">
    <property type="term" value="F:protein serine/threonine phosphatase activity"/>
    <property type="evidence" value="ECO:0007669"/>
    <property type="project" value="InterPro"/>
</dbReference>
<dbReference type="EMBL" id="CP034328">
    <property type="protein sequence ID" value="AZL59606.1"/>
    <property type="molecule type" value="Genomic_DNA"/>
</dbReference>
<dbReference type="InterPro" id="IPR036457">
    <property type="entry name" value="PPM-type-like_dom_sf"/>
</dbReference>
<dbReference type="KEGG" id="taw:EI545_12630"/>
<accession>A0A3S8U7H2</accession>
<dbReference type="SUPFAM" id="SSF81606">
    <property type="entry name" value="PP2C-like"/>
    <property type="match status" value="1"/>
</dbReference>
<dbReference type="RefSeq" id="WP_125325801.1">
    <property type="nucleotide sequence ID" value="NZ_CP034328.1"/>
</dbReference>
<feature type="domain" description="PPM-type phosphatase" evidence="1">
    <location>
        <begin position="21"/>
        <end position="249"/>
    </location>
</feature>
<dbReference type="InterPro" id="IPR015655">
    <property type="entry name" value="PP2C"/>
</dbReference>
<dbReference type="SMART" id="SM00332">
    <property type="entry name" value="PP2Cc"/>
    <property type="match status" value="1"/>
</dbReference>
<name>A0A3S8U7H2_9RHOB</name>